<dbReference type="SUPFAM" id="SSF53697">
    <property type="entry name" value="SIS domain"/>
    <property type="match status" value="1"/>
</dbReference>
<dbReference type="Pfam" id="PF10432">
    <property type="entry name" value="bact-PGI_C"/>
    <property type="match status" value="1"/>
</dbReference>
<dbReference type="CDD" id="cd05637">
    <property type="entry name" value="SIS_PGI_PMI_2"/>
    <property type="match status" value="1"/>
</dbReference>
<evidence type="ECO:0000313" key="4">
    <source>
        <dbReference type="EMBL" id="PWU23685.1"/>
    </source>
</evidence>
<name>A0A317JT96_9BACT</name>
<dbReference type="GO" id="GO:0097367">
    <property type="term" value="F:carbohydrate derivative binding"/>
    <property type="evidence" value="ECO:0007669"/>
    <property type="project" value="InterPro"/>
</dbReference>
<dbReference type="GO" id="GO:0005975">
    <property type="term" value="P:carbohydrate metabolic process"/>
    <property type="evidence" value="ECO:0007669"/>
    <property type="project" value="InterPro"/>
</dbReference>
<dbReference type="EMBL" id="PSRQ01000025">
    <property type="protein sequence ID" value="PWU23685.1"/>
    <property type="molecule type" value="Genomic_DNA"/>
</dbReference>
<gene>
    <name evidence="4" type="ORF">C5B42_02125</name>
</gene>
<organism evidence="4 5">
    <name type="scientific">Candidatus Cerribacteria bacterium 'Amazon FNV 2010 28 9'</name>
    <dbReference type="NCBI Taxonomy" id="2081795"/>
    <lineage>
        <taxon>Bacteria</taxon>
        <taxon>Candidatus Cerribacteria</taxon>
    </lineage>
</organism>
<dbReference type="GO" id="GO:0004347">
    <property type="term" value="F:glucose-6-phosphate isomerase activity"/>
    <property type="evidence" value="ECO:0007669"/>
    <property type="project" value="InterPro"/>
</dbReference>
<dbReference type="Pfam" id="PF01380">
    <property type="entry name" value="SIS"/>
    <property type="match status" value="1"/>
</dbReference>
<reference evidence="4 5" key="1">
    <citation type="submission" date="2018-02" db="EMBL/GenBank/DDBJ databases">
        <title>Genomic Reconstructions from Amazon Rainforest and Pasture Soil Reveal Novel Insights into the Physiology of Candidate Phyla in Tropical Sites.</title>
        <authorList>
            <person name="Kroeger M.E."/>
            <person name="Delmont T."/>
            <person name="Eren A.M."/>
            <person name="Guo J."/>
            <person name="Meyer K.M."/>
            <person name="Khan K."/>
            <person name="Rodrigues J.L.M."/>
            <person name="Bohannan B.J.M."/>
            <person name="Tringe S."/>
            <person name="Borges C.D."/>
            <person name="Tiedje J."/>
            <person name="Tsai S.M."/>
            <person name="Nusslein K."/>
        </authorList>
    </citation>
    <scope>NUCLEOTIDE SEQUENCE [LARGE SCALE GENOMIC DNA]</scope>
    <source>
        <strain evidence="4">Amazon FNV 2010 28 9</strain>
    </source>
</reference>
<dbReference type="Proteomes" id="UP000246104">
    <property type="component" value="Unassembled WGS sequence"/>
</dbReference>
<protein>
    <recommendedName>
        <fullName evidence="3">SIS domain-containing protein</fullName>
    </recommendedName>
</protein>
<feature type="domain" description="SIS" evidence="3">
    <location>
        <begin position="42"/>
        <end position="189"/>
    </location>
</feature>
<proteinExistence type="inferred from homology"/>
<sequence length="357" mass="39774">MATILDSREELAKIDTKNGLGSIEQLGSQIKQVWEATRSLQFPDSYRQVTSVVVAGMGGSAYGTHVIATLFADELTVPVFSIPDYTLPHWVNEHTLVLLSSYSGSTEETLSAAEDAKKKGAHMCGLTSGGKLGEWLKSNNYPAYIFTPTFNQCNTPRYALGYSVFGQMAVLERAGILKIDEGMYQALLADIAQIQLEVSVSVSREKNASKLLAYDCLDRLPIVVVAQHLEGAGHVVANAFNETAKTYSEYRVVPELNHHLMEGLQFPKINERDLFFIFADSKLYSPSIQKRMQLTKQVIEKNNCEYMSIDIASNSKLGQVFELLLKGTYAAFYLAFLNNVDPVPNPWVDWFKQSMKE</sequence>
<accession>A0A317JT96</accession>
<evidence type="ECO:0000259" key="3">
    <source>
        <dbReference type="PROSITE" id="PS51464"/>
    </source>
</evidence>
<dbReference type="GO" id="GO:0004476">
    <property type="term" value="F:mannose-6-phosphate isomerase activity"/>
    <property type="evidence" value="ECO:0007669"/>
    <property type="project" value="InterPro"/>
</dbReference>
<comment type="similarity">
    <text evidence="1">Belongs to the PGI/PMI family.</text>
</comment>
<evidence type="ECO:0000256" key="1">
    <source>
        <dbReference type="ARBA" id="ARBA00010523"/>
    </source>
</evidence>
<dbReference type="InterPro" id="IPR001347">
    <property type="entry name" value="SIS_dom"/>
</dbReference>
<dbReference type="AlphaFoldDB" id="A0A317JT96"/>
<comment type="caution">
    <text evidence="4">The sequence shown here is derived from an EMBL/GenBank/DDBJ whole genome shotgun (WGS) entry which is preliminary data.</text>
</comment>
<dbReference type="PROSITE" id="PS51464">
    <property type="entry name" value="SIS"/>
    <property type="match status" value="1"/>
</dbReference>
<keyword evidence="2" id="KW-0413">Isomerase</keyword>
<dbReference type="GO" id="GO:1901135">
    <property type="term" value="P:carbohydrate derivative metabolic process"/>
    <property type="evidence" value="ECO:0007669"/>
    <property type="project" value="InterPro"/>
</dbReference>
<dbReference type="InterPro" id="IPR019490">
    <property type="entry name" value="Glu6P/Mann6P_isomerase_C"/>
</dbReference>
<dbReference type="InterPro" id="IPR046348">
    <property type="entry name" value="SIS_dom_sf"/>
</dbReference>
<evidence type="ECO:0000313" key="5">
    <source>
        <dbReference type="Proteomes" id="UP000246104"/>
    </source>
</evidence>
<dbReference type="Gene3D" id="3.40.50.10490">
    <property type="entry name" value="Glucose-6-phosphate isomerase like protein, domain 1"/>
    <property type="match status" value="2"/>
</dbReference>
<evidence type="ECO:0000256" key="2">
    <source>
        <dbReference type="ARBA" id="ARBA00023235"/>
    </source>
</evidence>